<comment type="caution">
    <text evidence="1">The sequence shown here is derived from an EMBL/GenBank/DDBJ whole genome shotgun (WGS) entry which is preliminary data.</text>
</comment>
<reference evidence="1" key="2">
    <citation type="submission" date="2020-06" db="EMBL/GenBank/DDBJ databases">
        <title>Helianthus annuus Genome sequencing and assembly Release 2.</title>
        <authorList>
            <person name="Gouzy J."/>
            <person name="Langlade N."/>
            <person name="Munos S."/>
        </authorList>
    </citation>
    <scope>NUCLEOTIDE SEQUENCE</scope>
    <source>
        <tissue evidence="1">Leaves</tissue>
    </source>
</reference>
<dbReference type="AlphaFoldDB" id="A0A9K3JLC9"/>
<dbReference type="Proteomes" id="UP000215914">
    <property type="component" value="Unassembled WGS sequence"/>
</dbReference>
<gene>
    <name evidence="1" type="ORF">HanXRQr2_Chr02g0050271</name>
</gene>
<reference evidence="1" key="1">
    <citation type="journal article" date="2017" name="Nature">
        <title>The sunflower genome provides insights into oil metabolism, flowering and Asterid evolution.</title>
        <authorList>
            <person name="Badouin H."/>
            <person name="Gouzy J."/>
            <person name="Grassa C.J."/>
            <person name="Murat F."/>
            <person name="Staton S.E."/>
            <person name="Cottret L."/>
            <person name="Lelandais-Briere C."/>
            <person name="Owens G.L."/>
            <person name="Carrere S."/>
            <person name="Mayjonade B."/>
            <person name="Legrand L."/>
            <person name="Gill N."/>
            <person name="Kane N.C."/>
            <person name="Bowers J.E."/>
            <person name="Hubner S."/>
            <person name="Bellec A."/>
            <person name="Berard A."/>
            <person name="Berges H."/>
            <person name="Blanchet N."/>
            <person name="Boniface M.C."/>
            <person name="Brunel D."/>
            <person name="Catrice O."/>
            <person name="Chaidir N."/>
            <person name="Claudel C."/>
            <person name="Donnadieu C."/>
            <person name="Faraut T."/>
            <person name="Fievet G."/>
            <person name="Helmstetter N."/>
            <person name="King M."/>
            <person name="Knapp S.J."/>
            <person name="Lai Z."/>
            <person name="Le Paslier M.C."/>
            <person name="Lippi Y."/>
            <person name="Lorenzon L."/>
            <person name="Mandel J.R."/>
            <person name="Marage G."/>
            <person name="Marchand G."/>
            <person name="Marquand E."/>
            <person name="Bret-Mestries E."/>
            <person name="Morien E."/>
            <person name="Nambeesan S."/>
            <person name="Nguyen T."/>
            <person name="Pegot-Espagnet P."/>
            <person name="Pouilly N."/>
            <person name="Raftis F."/>
            <person name="Sallet E."/>
            <person name="Schiex T."/>
            <person name="Thomas J."/>
            <person name="Vandecasteele C."/>
            <person name="Vares D."/>
            <person name="Vear F."/>
            <person name="Vautrin S."/>
            <person name="Crespi M."/>
            <person name="Mangin B."/>
            <person name="Burke J.M."/>
            <person name="Salse J."/>
            <person name="Munos S."/>
            <person name="Vincourt P."/>
            <person name="Rieseberg L.H."/>
            <person name="Langlade N.B."/>
        </authorList>
    </citation>
    <scope>NUCLEOTIDE SEQUENCE</scope>
    <source>
        <tissue evidence="1">Leaves</tissue>
    </source>
</reference>
<keyword evidence="2" id="KW-1185">Reference proteome</keyword>
<accession>A0A9K3JLC9</accession>
<evidence type="ECO:0000313" key="1">
    <source>
        <dbReference type="EMBL" id="KAF5817209.1"/>
    </source>
</evidence>
<organism evidence="1 2">
    <name type="scientific">Helianthus annuus</name>
    <name type="common">Common sunflower</name>
    <dbReference type="NCBI Taxonomy" id="4232"/>
    <lineage>
        <taxon>Eukaryota</taxon>
        <taxon>Viridiplantae</taxon>
        <taxon>Streptophyta</taxon>
        <taxon>Embryophyta</taxon>
        <taxon>Tracheophyta</taxon>
        <taxon>Spermatophyta</taxon>
        <taxon>Magnoliopsida</taxon>
        <taxon>eudicotyledons</taxon>
        <taxon>Gunneridae</taxon>
        <taxon>Pentapetalae</taxon>
        <taxon>asterids</taxon>
        <taxon>campanulids</taxon>
        <taxon>Asterales</taxon>
        <taxon>Asteraceae</taxon>
        <taxon>Asteroideae</taxon>
        <taxon>Heliantheae alliance</taxon>
        <taxon>Heliantheae</taxon>
        <taxon>Helianthus</taxon>
    </lineage>
</organism>
<name>A0A9K3JLC9_HELAN</name>
<dbReference type="EMBL" id="MNCJ02000317">
    <property type="protein sequence ID" value="KAF5817209.1"/>
    <property type="molecule type" value="Genomic_DNA"/>
</dbReference>
<evidence type="ECO:0000313" key="2">
    <source>
        <dbReference type="Proteomes" id="UP000215914"/>
    </source>
</evidence>
<dbReference type="Gramene" id="mRNA:HanXRQr2_Chr02g0050271">
    <property type="protein sequence ID" value="CDS:HanXRQr2_Chr02g0050271.1"/>
    <property type="gene ID" value="HanXRQr2_Chr02g0050271"/>
</dbReference>
<sequence length="54" mass="6000">MWRAFDERCGIGTKTCDHLLSSCIIAQSIKILIPSNQFSTKGLWDLLGKCKGSK</sequence>
<protein>
    <submittedName>
        <fullName evidence="1">Uncharacterized protein</fullName>
    </submittedName>
</protein>
<proteinExistence type="predicted"/>